<evidence type="ECO:0008006" key="6">
    <source>
        <dbReference type="Google" id="ProtNLM"/>
    </source>
</evidence>
<accession>A0ABY8U1N1</accession>
<reference evidence="4 5" key="1">
    <citation type="submission" date="2023-05" db="EMBL/GenBank/DDBJ databases">
        <title>A 100% complete, gapless, phased diploid assembly of the Scenedesmus obliquus UTEX 3031 genome.</title>
        <authorList>
            <person name="Biondi T.C."/>
            <person name="Hanschen E.R."/>
            <person name="Kwon T."/>
            <person name="Eng W."/>
            <person name="Kruse C.P.S."/>
            <person name="Koehler S.I."/>
            <person name="Kunde Y."/>
            <person name="Gleasner C.D."/>
            <person name="You Mak K.T."/>
            <person name="Polle J."/>
            <person name="Hovde B.T."/>
            <person name="Starkenburg S.R."/>
        </authorList>
    </citation>
    <scope>NUCLEOTIDE SEQUENCE [LARGE SCALE GENOMIC DNA]</scope>
    <source>
        <strain evidence="4 5">DOE0152z</strain>
    </source>
</reference>
<dbReference type="Proteomes" id="UP001244341">
    <property type="component" value="Chromosome 5b"/>
</dbReference>
<dbReference type="SFLD" id="SFLDG00358">
    <property type="entry name" value="Main_(cytGST)"/>
    <property type="match status" value="1"/>
</dbReference>
<evidence type="ECO:0000256" key="1">
    <source>
        <dbReference type="ARBA" id="ARBA00007409"/>
    </source>
</evidence>
<dbReference type="PANTHER" id="PTHR44051:SF8">
    <property type="entry name" value="GLUTATHIONE S-TRANSFERASE GSTA"/>
    <property type="match status" value="1"/>
</dbReference>
<protein>
    <recommendedName>
        <fullName evidence="6">Glutathione transferase</fullName>
    </recommendedName>
</protein>
<dbReference type="PROSITE" id="PS50405">
    <property type="entry name" value="GST_CTER"/>
    <property type="match status" value="1"/>
</dbReference>
<name>A0ABY8U1N1_TETOB</name>
<dbReference type="SUPFAM" id="SSF52833">
    <property type="entry name" value="Thioredoxin-like"/>
    <property type="match status" value="1"/>
</dbReference>
<feature type="domain" description="GST N-terminal" evidence="2">
    <location>
        <begin position="22"/>
        <end position="103"/>
    </location>
</feature>
<evidence type="ECO:0000313" key="5">
    <source>
        <dbReference type="Proteomes" id="UP001244341"/>
    </source>
</evidence>
<sequence>MLAARTRPFTSAAPTRRAVVAHSSLKLYTNPASRGKIVEWYLQEIGVDAELVNLDLKERQHKTEDFMKVNPFGKVPAMQDGSLSLFESGALLTYLADKYGKLDTPEARARASQWVLFANSTLANSVFVEQFREKSMPDVMGNLDKILAGREFIEGDAFSVSDVAVGAYLLYIPAFLPQIDLSPYPNVVAYMQRMAARPACASTVAARATQRKEEEKAAAKN</sequence>
<dbReference type="InterPro" id="IPR036282">
    <property type="entry name" value="Glutathione-S-Trfase_C_sf"/>
</dbReference>
<dbReference type="SUPFAM" id="SSF47616">
    <property type="entry name" value="GST C-terminal domain-like"/>
    <property type="match status" value="1"/>
</dbReference>
<dbReference type="PANTHER" id="PTHR44051">
    <property type="entry name" value="GLUTATHIONE S-TRANSFERASE-RELATED"/>
    <property type="match status" value="1"/>
</dbReference>
<dbReference type="PROSITE" id="PS50404">
    <property type="entry name" value="GST_NTER"/>
    <property type="match status" value="1"/>
</dbReference>
<dbReference type="InterPro" id="IPR036249">
    <property type="entry name" value="Thioredoxin-like_sf"/>
</dbReference>
<dbReference type="Pfam" id="PF02798">
    <property type="entry name" value="GST_N"/>
    <property type="match status" value="1"/>
</dbReference>
<dbReference type="Gene3D" id="1.20.1050.10">
    <property type="match status" value="1"/>
</dbReference>
<dbReference type="EMBL" id="CP126212">
    <property type="protein sequence ID" value="WIA14376.1"/>
    <property type="molecule type" value="Genomic_DNA"/>
</dbReference>
<evidence type="ECO:0000259" key="2">
    <source>
        <dbReference type="PROSITE" id="PS50404"/>
    </source>
</evidence>
<dbReference type="InterPro" id="IPR004046">
    <property type="entry name" value="GST_C"/>
</dbReference>
<dbReference type="SFLD" id="SFLDS00019">
    <property type="entry name" value="Glutathione_Transferase_(cytos"/>
    <property type="match status" value="1"/>
</dbReference>
<keyword evidence="5" id="KW-1185">Reference proteome</keyword>
<organism evidence="4 5">
    <name type="scientific">Tetradesmus obliquus</name>
    <name type="common">Green alga</name>
    <name type="synonym">Acutodesmus obliquus</name>
    <dbReference type="NCBI Taxonomy" id="3088"/>
    <lineage>
        <taxon>Eukaryota</taxon>
        <taxon>Viridiplantae</taxon>
        <taxon>Chlorophyta</taxon>
        <taxon>core chlorophytes</taxon>
        <taxon>Chlorophyceae</taxon>
        <taxon>CS clade</taxon>
        <taxon>Sphaeropleales</taxon>
        <taxon>Scenedesmaceae</taxon>
        <taxon>Tetradesmus</taxon>
    </lineage>
</organism>
<dbReference type="InterPro" id="IPR010987">
    <property type="entry name" value="Glutathione-S-Trfase_C-like"/>
</dbReference>
<dbReference type="InterPro" id="IPR004045">
    <property type="entry name" value="Glutathione_S-Trfase_N"/>
</dbReference>
<dbReference type="Gene3D" id="3.40.30.10">
    <property type="entry name" value="Glutaredoxin"/>
    <property type="match status" value="1"/>
</dbReference>
<dbReference type="InterPro" id="IPR040079">
    <property type="entry name" value="Glutathione_S-Trfase"/>
</dbReference>
<comment type="similarity">
    <text evidence="1">Belongs to the GST superfamily.</text>
</comment>
<feature type="domain" description="GST C-terminal" evidence="3">
    <location>
        <begin position="104"/>
        <end position="218"/>
    </location>
</feature>
<evidence type="ECO:0000313" key="4">
    <source>
        <dbReference type="EMBL" id="WIA14376.1"/>
    </source>
</evidence>
<dbReference type="Pfam" id="PF14497">
    <property type="entry name" value="GST_C_3"/>
    <property type="match status" value="1"/>
</dbReference>
<dbReference type="CDD" id="cd03046">
    <property type="entry name" value="GST_N_GTT1_like"/>
    <property type="match status" value="1"/>
</dbReference>
<evidence type="ECO:0000259" key="3">
    <source>
        <dbReference type="PROSITE" id="PS50405"/>
    </source>
</evidence>
<gene>
    <name evidence="4" type="ORF">OEZ85_002905</name>
</gene>
<proteinExistence type="inferred from homology"/>